<dbReference type="CDD" id="cd11586">
    <property type="entry name" value="VbhA_like"/>
    <property type="match status" value="1"/>
</dbReference>
<evidence type="ECO:0000259" key="1">
    <source>
        <dbReference type="Pfam" id="PF18495"/>
    </source>
</evidence>
<dbReference type="InterPro" id="IPR043038">
    <property type="entry name" value="VbhA_sf"/>
</dbReference>
<protein>
    <recommendedName>
        <fullName evidence="1">Antitoxin VbhA domain-containing protein</fullName>
    </recommendedName>
</protein>
<feature type="domain" description="Antitoxin VbhA" evidence="1">
    <location>
        <begin position="4"/>
        <end position="43"/>
    </location>
</feature>
<organism evidence="2 3">
    <name type="scientific">Roseateles rivi</name>
    <dbReference type="NCBI Taxonomy" id="3299028"/>
    <lineage>
        <taxon>Bacteria</taxon>
        <taxon>Pseudomonadati</taxon>
        <taxon>Pseudomonadota</taxon>
        <taxon>Betaproteobacteria</taxon>
        <taxon>Burkholderiales</taxon>
        <taxon>Sphaerotilaceae</taxon>
        <taxon>Roseateles</taxon>
    </lineage>
</organism>
<reference evidence="2 3" key="1">
    <citation type="submission" date="2024-08" db="EMBL/GenBank/DDBJ databases">
        <authorList>
            <person name="Lu H."/>
        </authorList>
    </citation>
    <scope>NUCLEOTIDE SEQUENCE [LARGE SCALE GENOMIC DNA]</scope>
    <source>
        <strain evidence="2 3">BYS180W</strain>
    </source>
</reference>
<sequence>MCLEQTLASSRIEGHQPTPAFLADMEAFITGGLCEEEVRRRIILRAQGTDRQART</sequence>
<dbReference type="EMBL" id="JBIGHZ010000005">
    <property type="protein sequence ID" value="MFG6449402.1"/>
    <property type="molecule type" value="Genomic_DNA"/>
</dbReference>
<dbReference type="Proteomes" id="UP001606099">
    <property type="component" value="Unassembled WGS sequence"/>
</dbReference>
<evidence type="ECO:0000313" key="2">
    <source>
        <dbReference type="EMBL" id="MFG6449402.1"/>
    </source>
</evidence>
<name>A0ABW7FYN8_9BURK</name>
<dbReference type="Pfam" id="PF18495">
    <property type="entry name" value="VbhA"/>
    <property type="match status" value="1"/>
</dbReference>
<accession>A0ABW7FYN8</accession>
<dbReference type="RefSeq" id="WP_394462550.1">
    <property type="nucleotide sequence ID" value="NZ_JBIGHZ010000005.1"/>
</dbReference>
<dbReference type="Gene3D" id="1.10.8.1050">
    <property type="entry name" value="Antitoxin VbhA-like"/>
    <property type="match status" value="1"/>
</dbReference>
<gene>
    <name evidence="2" type="ORF">ACG0Z6_14330</name>
</gene>
<comment type="caution">
    <text evidence="2">The sequence shown here is derived from an EMBL/GenBank/DDBJ whole genome shotgun (WGS) entry which is preliminary data.</text>
</comment>
<dbReference type="InterPro" id="IPR041535">
    <property type="entry name" value="VbhA"/>
</dbReference>
<dbReference type="InterPro" id="IPR033788">
    <property type="entry name" value="VbhA-like"/>
</dbReference>
<keyword evidence="3" id="KW-1185">Reference proteome</keyword>
<proteinExistence type="predicted"/>
<evidence type="ECO:0000313" key="3">
    <source>
        <dbReference type="Proteomes" id="UP001606099"/>
    </source>
</evidence>